<dbReference type="EMBL" id="RWJN01000031">
    <property type="protein sequence ID" value="TCD69911.1"/>
    <property type="molecule type" value="Genomic_DNA"/>
</dbReference>
<dbReference type="InterPro" id="IPR038071">
    <property type="entry name" value="UROD/MetE-like_sf"/>
</dbReference>
<dbReference type="AlphaFoldDB" id="A0A4R0RMR8"/>
<protein>
    <recommendedName>
        <fullName evidence="1">Cobalamin-independent methionine synthase MetE C-terminal/archaeal domain-containing protein</fullName>
    </recommendedName>
</protein>
<dbReference type="Pfam" id="PF01717">
    <property type="entry name" value="Meth_synt_2"/>
    <property type="match status" value="2"/>
</dbReference>
<dbReference type="Proteomes" id="UP000292702">
    <property type="component" value="Unassembled WGS sequence"/>
</dbReference>
<evidence type="ECO:0000313" key="3">
    <source>
        <dbReference type="Proteomes" id="UP000292702"/>
    </source>
</evidence>
<dbReference type="GO" id="GO:0008270">
    <property type="term" value="F:zinc ion binding"/>
    <property type="evidence" value="ECO:0007669"/>
    <property type="project" value="InterPro"/>
</dbReference>
<reference evidence="2 3" key="1">
    <citation type="submission" date="2018-11" db="EMBL/GenBank/DDBJ databases">
        <title>Genome assembly of Steccherinum ochraceum LE-BIN_3174, the white-rot fungus of the Steccherinaceae family (The Residual Polyporoid clade, Polyporales, Basidiomycota).</title>
        <authorList>
            <person name="Fedorova T.V."/>
            <person name="Glazunova O.A."/>
            <person name="Landesman E.O."/>
            <person name="Moiseenko K.V."/>
            <person name="Psurtseva N.V."/>
            <person name="Savinova O.S."/>
            <person name="Shakhova N.V."/>
            <person name="Tyazhelova T.V."/>
            <person name="Vasina D.V."/>
        </authorList>
    </citation>
    <scope>NUCLEOTIDE SEQUENCE [LARGE SCALE GENOMIC DNA]</scope>
    <source>
        <strain evidence="2 3">LE-BIN_3174</strain>
    </source>
</reference>
<dbReference type="CDD" id="cd03311">
    <property type="entry name" value="CIMS_C_terminal_like"/>
    <property type="match status" value="1"/>
</dbReference>
<dbReference type="PANTHER" id="PTHR43844">
    <property type="entry name" value="METHIONINE SYNTHASE"/>
    <property type="match status" value="1"/>
</dbReference>
<evidence type="ECO:0000259" key="1">
    <source>
        <dbReference type="Pfam" id="PF01717"/>
    </source>
</evidence>
<gene>
    <name evidence="2" type="ORF">EIP91_005735</name>
</gene>
<dbReference type="GO" id="GO:0003871">
    <property type="term" value="F:5-methyltetrahydropteroyltriglutamate-homocysteine S-methyltransferase activity"/>
    <property type="evidence" value="ECO:0007669"/>
    <property type="project" value="InterPro"/>
</dbReference>
<dbReference type="Gene3D" id="3.20.20.210">
    <property type="match status" value="1"/>
</dbReference>
<keyword evidence="3" id="KW-1185">Reference proteome</keyword>
<evidence type="ECO:0000313" key="2">
    <source>
        <dbReference type="EMBL" id="TCD69911.1"/>
    </source>
</evidence>
<dbReference type="STRING" id="92696.A0A4R0RMR8"/>
<dbReference type="PANTHER" id="PTHR43844:SF2">
    <property type="entry name" value="SYNTHASE, VITAMIN-B12 INDEPENDENT, PUTATIVE (AFU_ORTHOLOGUE AFUA_3G12060)-RELATED"/>
    <property type="match status" value="1"/>
</dbReference>
<dbReference type="OrthoDB" id="7772923at2759"/>
<sequence length="396" mass="44738">MSSGLHADPPFHVAHVGSLLRPRELLEKRSQFENQQCTAAELKAAEDAAIAKIVKFQQDLGLRVVTDGELRRRFYFEGMFETLEGMTFVPNRSLDECREYLPYIQVIRAMGMTDTPSVFTTSKIKRSRGVYTEDFKFLKSLVKPEEVETLKVTIVSPIWLHLRHGSQHTYDLSVYKNDDEYFNDLIQAYCEEINELYALGCRQIQIDDPGFCFFCAQSMMDGMARAGDDHGALLMQYIAVYNAITKGRPDDLMIGVHMCRGNRMGMHYCEGGYNAVAEKMFVDLDVDCFYLEYDTDRAGDFQPLRYLPLGKVAVLGLVTTKNGTLENASDIRARVEEAVEIIAGGYPTRSREDALRQVCLSPQCGFASTVEGNPLTEEDQTKKLQLVCEVARAVWG</sequence>
<accession>A0A4R0RMR8</accession>
<dbReference type="SUPFAM" id="SSF51726">
    <property type="entry name" value="UROD/MetE-like"/>
    <property type="match status" value="1"/>
</dbReference>
<name>A0A4R0RMR8_9APHY</name>
<feature type="domain" description="Cobalamin-independent methionine synthase MetE C-terminal/archaeal" evidence="1">
    <location>
        <begin position="179"/>
        <end position="368"/>
    </location>
</feature>
<organism evidence="2 3">
    <name type="scientific">Steccherinum ochraceum</name>
    <dbReference type="NCBI Taxonomy" id="92696"/>
    <lineage>
        <taxon>Eukaryota</taxon>
        <taxon>Fungi</taxon>
        <taxon>Dikarya</taxon>
        <taxon>Basidiomycota</taxon>
        <taxon>Agaricomycotina</taxon>
        <taxon>Agaricomycetes</taxon>
        <taxon>Polyporales</taxon>
        <taxon>Steccherinaceae</taxon>
        <taxon>Steccherinum</taxon>
    </lineage>
</organism>
<comment type="caution">
    <text evidence="2">The sequence shown here is derived from an EMBL/GenBank/DDBJ whole genome shotgun (WGS) entry which is preliminary data.</text>
</comment>
<feature type="domain" description="Cobalamin-independent methionine synthase MetE C-terminal/archaeal" evidence="1">
    <location>
        <begin position="14"/>
        <end position="115"/>
    </location>
</feature>
<dbReference type="InterPro" id="IPR002629">
    <property type="entry name" value="Met_Synth_C/arc"/>
</dbReference>
<proteinExistence type="predicted"/>
<dbReference type="GO" id="GO:0009086">
    <property type="term" value="P:methionine biosynthetic process"/>
    <property type="evidence" value="ECO:0007669"/>
    <property type="project" value="InterPro"/>
</dbReference>
<dbReference type="NCBIfam" id="NF005085">
    <property type="entry name" value="PRK06520.1"/>
    <property type="match status" value="1"/>
</dbReference>